<gene>
    <name evidence="1" type="ORF">PSUM_19180</name>
</gene>
<proteinExistence type="predicted"/>
<evidence type="ECO:0000313" key="1">
    <source>
        <dbReference type="EMBL" id="OXR31749.1"/>
    </source>
</evidence>
<comment type="caution">
    <text evidence="1">The sequence shown here is derived from an EMBL/GenBank/DDBJ whole genome shotgun (WGS) entry which is preliminary data.</text>
</comment>
<sequence>MPIVGASLLAKAAVQSTSMLNVPDSSRAGSLPQVFGVVMLWRYADPPAGTARTSPDNCG</sequence>
<reference evidence="1 2" key="1">
    <citation type="submission" date="2017-06" db="EMBL/GenBank/DDBJ databases">
        <authorList>
            <person name="Furmanczyk E.M."/>
        </authorList>
    </citation>
    <scope>NUCLEOTIDE SEQUENCE [LARGE SCALE GENOMIC DNA]</scope>
    <source>
        <strain evidence="1 2">DSM 16611</strain>
    </source>
</reference>
<keyword evidence="2" id="KW-1185">Reference proteome</keyword>
<dbReference type="EMBL" id="NIWU01000003">
    <property type="protein sequence ID" value="OXR31749.1"/>
    <property type="molecule type" value="Genomic_DNA"/>
</dbReference>
<accession>A0ABX4DUP1</accession>
<protein>
    <submittedName>
        <fullName evidence="1">Uncharacterized protein</fullName>
    </submittedName>
</protein>
<dbReference type="Proteomes" id="UP000215455">
    <property type="component" value="Unassembled WGS sequence"/>
</dbReference>
<evidence type="ECO:0000313" key="2">
    <source>
        <dbReference type="Proteomes" id="UP000215455"/>
    </source>
</evidence>
<organism evidence="1 2">
    <name type="scientific">Pseudomonas umsongensis</name>
    <dbReference type="NCBI Taxonomy" id="198618"/>
    <lineage>
        <taxon>Bacteria</taxon>
        <taxon>Pseudomonadati</taxon>
        <taxon>Pseudomonadota</taxon>
        <taxon>Gammaproteobacteria</taxon>
        <taxon>Pseudomonadales</taxon>
        <taxon>Pseudomonadaceae</taxon>
        <taxon>Pseudomonas</taxon>
    </lineage>
</organism>
<name>A0ABX4DUP1_9PSED</name>